<feature type="compositionally biased region" description="Low complexity" evidence="1">
    <location>
        <begin position="37"/>
        <end position="57"/>
    </location>
</feature>
<evidence type="ECO:0000256" key="1">
    <source>
        <dbReference type="SAM" id="MobiDB-lite"/>
    </source>
</evidence>
<dbReference type="AlphaFoldDB" id="A0A1X2H682"/>
<sequence length="175" mass="19445">MLRLAIARRALHTTPKLAATGSGFSRFNPWAKKPEAQEPAPSPESTTTSSTTATAPTFEVEYSEAPEIVSWKNETVIEDPQQVTTIVESIVQSSFPSAGEWQSVVLGDQKFTVVKEAMKQLGREVSDRELNGIQTASELLQHFVQPRPVARTVRETLEQQDLPPNVVFVERKEKI</sequence>
<evidence type="ECO:0000313" key="3">
    <source>
        <dbReference type="Proteomes" id="UP000242180"/>
    </source>
</evidence>
<evidence type="ECO:0000313" key="2">
    <source>
        <dbReference type="EMBL" id="ORY93897.1"/>
    </source>
</evidence>
<dbReference type="InParanoid" id="A0A1X2H682"/>
<keyword evidence="3" id="KW-1185">Reference proteome</keyword>
<accession>A0A1X2H682</accession>
<comment type="caution">
    <text evidence="2">The sequence shown here is derived from an EMBL/GenBank/DDBJ whole genome shotgun (WGS) entry which is preliminary data.</text>
</comment>
<name>A0A1X2H682_SYNRA</name>
<reference evidence="2 3" key="1">
    <citation type="submission" date="2016-07" db="EMBL/GenBank/DDBJ databases">
        <title>Pervasive Adenine N6-methylation of Active Genes in Fungi.</title>
        <authorList>
            <consortium name="DOE Joint Genome Institute"/>
            <person name="Mondo S.J."/>
            <person name="Dannebaum R.O."/>
            <person name="Kuo R.C."/>
            <person name="Labutti K."/>
            <person name="Haridas S."/>
            <person name="Kuo A."/>
            <person name="Salamov A."/>
            <person name="Ahrendt S.R."/>
            <person name="Lipzen A."/>
            <person name="Sullivan W."/>
            <person name="Andreopoulos W.B."/>
            <person name="Clum A."/>
            <person name="Lindquist E."/>
            <person name="Daum C."/>
            <person name="Ramamoorthy G.K."/>
            <person name="Gryganskyi A."/>
            <person name="Culley D."/>
            <person name="Magnuson J.K."/>
            <person name="James T.Y."/>
            <person name="O'Malley M.A."/>
            <person name="Stajich J.E."/>
            <person name="Spatafora J.W."/>
            <person name="Visel A."/>
            <person name="Grigoriev I.V."/>
        </authorList>
    </citation>
    <scope>NUCLEOTIDE SEQUENCE [LARGE SCALE GENOMIC DNA]</scope>
    <source>
        <strain evidence="2 3">NRRL 2496</strain>
    </source>
</reference>
<organism evidence="2 3">
    <name type="scientific">Syncephalastrum racemosum</name>
    <name type="common">Filamentous fungus</name>
    <dbReference type="NCBI Taxonomy" id="13706"/>
    <lineage>
        <taxon>Eukaryota</taxon>
        <taxon>Fungi</taxon>
        <taxon>Fungi incertae sedis</taxon>
        <taxon>Mucoromycota</taxon>
        <taxon>Mucoromycotina</taxon>
        <taxon>Mucoromycetes</taxon>
        <taxon>Mucorales</taxon>
        <taxon>Syncephalastraceae</taxon>
        <taxon>Syncephalastrum</taxon>
    </lineage>
</organism>
<dbReference type="Proteomes" id="UP000242180">
    <property type="component" value="Unassembled WGS sequence"/>
</dbReference>
<feature type="region of interest" description="Disordered" evidence="1">
    <location>
        <begin position="22"/>
        <end position="57"/>
    </location>
</feature>
<gene>
    <name evidence="2" type="ORF">BCR43DRAFT_507146</name>
</gene>
<dbReference type="OrthoDB" id="6220758at2759"/>
<proteinExistence type="predicted"/>
<evidence type="ECO:0008006" key="4">
    <source>
        <dbReference type="Google" id="ProtNLM"/>
    </source>
</evidence>
<protein>
    <recommendedName>
        <fullName evidence="4">Ribosomal subunit 39S-domain-containing protein</fullName>
    </recommendedName>
</protein>
<dbReference type="EMBL" id="MCGN01000008">
    <property type="protein sequence ID" value="ORY93897.1"/>
    <property type="molecule type" value="Genomic_DNA"/>
</dbReference>
<dbReference type="OMA" id="RFNPWAK"/>